<protein>
    <recommendedName>
        <fullName evidence="3">Vacuolar protein sorting-associated protein 62</fullName>
    </recommendedName>
</protein>
<proteinExistence type="predicted"/>
<name>A0A978VYK3_ZIZJJ</name>
<evidence type="ECO:0000313" key="1">
    <source>
        <dbReference type="EMBL" id="KAH7544787.1"/>
    </source>
</evidence>
<dbReference type="PANTHER" id="PTHR48152">
    <property type="entry name" value="F1C9.34 PROTEIN"/>
    <property type="match status" value="1"/>
</dbReference>
<dbReference type="AlphaFoldDB" id="A0A978VYK3"/>
<evidence type="ECO:0000313" key="2">
    <source>
        <dbReference type="Proteomes" id="UP000813462"/>
    </source>
</evidence>
<dbReference type="InterPro" id="IPR009291">
    <property type="entry name" value="Vps62"/>
</dbReference>
<gene>
    <name evidence="1" type="ORF">FEM48_Zijuj01G0023300</name>
</gene>
<reference evidence="1" key="1">
    <citation type="journal article" date="2021" name="Front. Plant Sci.">
        <title>Chromosome-Scale Genome Assembly for Chinese Sour Jujube and Insights Into Its Genome Evolution and Domestication Signature.</title>
        <authorList>
            <person name="Shen L.-Y."/>
            <person name="Luo H."/>
            <person name="Wang X.-L."/>
            <person name="Wang X.-M."/>
            <person name="Qiu X.-J."/>
            <person name="Liu H."/>
            <person name="Zhou S.-S."/>
            <person name="Jia K.-H."/>
            <person name="Nie S."/>
            <person name="Bao Y.-T."/>
            <person name="Zhang R.-G."/>
            <person name="Yun Q.-Z."/>
            <person name="Chai Y.-H."/>
            <person name="Lu J.-Y."/>
            <person name="Li Y."/>
            <person name="Zhao S.-W."/>
            <person name="Mao J.-F."/>
            <person name="Jia S.-G."/>
            <person name="Mao Y.-M."/>
        </authorList>
    </citation>
    <scope>NUCLEOTIDE SEQUENCE</scope>
    <source>
        <strain evidence="1">AT0</strain>
        <tissue evidence="1">Leaf</tissue>
    </source>
</reference>
<accession>A0A978VYK3</accession>
<comment type="caution">
    <text evidence="1">The sequence shown here is derived from an EMBL/GenBank/DDBJ whole genome shotgun (WGS) entry which is preliminary data.</text>
</comment>
<dbReference type="EMBL" id="JAEACU010000001">
    <property type="protein sequence ID" value="KAH7544787.1"/>
    <property type="molecule type" value="Genomic_DNA"/>
</dbReference>
<sequence>MGNCLAVSTSTRDISKKRKTLPIETFFKLPSPLPSWPSGEGFATGVIDLGGGLQVSQISSFTKVWSTNEGGPGNLGASFFEPSSLPEGFHSLGFYCQPNNTPFFGWTLAAKEDDHPSNEILKNPVDYTLVWSSESLKIKKDGNGYFWLPTPPDGYKSTGVVVTTSPEKPSVEKIRCVRLDFTDECEADTWIWGPSKTNDANGFNAYGLRPKNKGTQAMGVRVGTFIAQNGGGGATTLPSSLACLKNTNSSITSSMPNKNQIDAIFQAYSPFLYFHPDEKHLPSSVTWYFANGALLYHKTEESKPVPIEPNGSNLPQGGQNDGTYWLDLPVDKAEKERVKKGDLQSSEVYLHAKPMLGGTFTDIAIWLFYPFNGPSTAKVEIIDVPLGKIGEHIGDWEHLTLRVSNFNGELWRAYFSEHSGGTWVDASELEFHSGNKLVGYASLNGHALYSKPGLVLQGSNGIGIRNDTAKSKLTMDMGSRYSVVAAEYLGSDITEPPWLNYLRKWGPKIDYNIAEEAKKVEKLLPGRLKTAFEKFVNSLPNEIFGEEGPTGPKVKMNWSGDEP</sequence>
<dbReference type="Proteomes" id="UP000813462">
    <property type="component" value="Unassembled WGS sequence"/>
</dbReference>
<dbReference type="Pfam" id="PF06101">
    <property type="entry name" value="Vps62"/>
    <property type="match status" value="1"/>
</dbReference>
<dbReference type="OrthoDB" id="188042at2759"/>
<evidence type="ECO:0008006" key="3">
    <source>
        <dbReference type="Google" id="ProtNLM"/>
    </source>
</evidence>
<dbReference type="PANTHER" id="PTHR48152:SF3">
    <property type="entry name" value="DUF946 FAMILY PROTEIN (DUF946)"/>
    <property type="match status" value="1"/>
</dbReference>
<organism evidence="1 2">
    <name type="scientific">Ziziphus jujuba var. spinosa</name>
    <dbReference type="NCBI Taxonomy" id="714518"/>
    <lineage>
        <taxon>Eukaryota</taxon>
        <taxon>Viridiplantae</taxon>
        <taxon>Streptophyta</taxon>
        <taxon>Embryophyta</taxon>
        <taxon>Tracheophyta</taxon>
        <taxon>Spermatophyta</taxon>
        <taxon>Magnoliopsida</taxon>
        <taxon>eudicotyledons</taxon>
        <taxon>Gunneridae</taxon>
        <taxon>Pentapetalae</taxon>
        <taxon>rosids</taxon>
        <taxon>fabids</taxon>
        <taxon>Rosales</taxon>
        <taxon>Rhamnaceae</taxon>
        <taxon>Paliureae</taxon>
        <taxon>Ziziphus</taxon>
    </lineage>
</organism>